<dbReference type="InterPro" id="IPR040144">
    <property type="entry name" value="RAP1GDS1"/>
</dbReference>
<keyword evidence="1" id="KW-0472">Membrane</keyword>
<evidence type="ECO:0000313" key="3">
    <source>
        <dbReference type="Proteomes" id="UP001458880"/>
    </source>
</evidence>
<dbReference type="Gene3D" id="1.25.10.10">
    <property type="entry name" value="Leucine-rich Repeat Variant"/>
    <property type="match status" value="1"/>
</dbReference>
<gene>
    <name evidence="2" type="ORF">QE152_g32155</name>
</gene>
<dbReference type="AlphaFoldDB" id="A0AAW1IZY7"/>
<feature type="transmembrane region" description="Helical" evidence="1">
    <location>
        <begin position="287"/>
        <end position="305"/>
    </location>
</feature>
<keyword evidence="1" id="KW-1133">Transmembrane helix</keyword>
<evidence type="ECO:0000313" key="2">
    <source>
        <dbReference type="EMBL" id="KAK9696043.1"/>
    </source>
</evidence>
<dbReference type="GO" id="GO:0005085">
    <property type="term" value="F:guanyl-nucleotide exchange factor activity"/>
    <property type="evidence" value="ECO:0007669"/>
    <property type="project" value="InterPro"/>
</dbReference>
<dbReference type="EMBL" id="JASPKY010000463">
    <property type="protein sequence ID" value="KAK9696043.1"/>
    <property type="molecule type" value="Genomic_DNA"/>
</dbReference>
<proteinExistence type="predicted"/>
<comment type="caution">
    <text evidence="2">The sequence shown here is derived from an EMBL/GenBank/DDBJ whole genome shotgun (WGS) entry which is preliminary data.</text>
</comment>
<name>A0AAW1IZY7_POPJA</name>
<keyword evidence="3" id="KW-1185">Reference proteome</keyword>
<dbReference type="Proteomes" id="UP001458880">
    <property type="component" value="Unassembled WGS sequence"/>
</dbReference>
<sequence length="351" mass="39845">MDINLQELKDYYINNDITSVKRSLEKILSDASSIELNDSDVFEIFLKSNDYEVLSLLLQCTAELSKQEGNRKLFTSKTVITALIKLSANENLYLVYHCFRSLGNISYDNDDARMIIGTEGVQSLISTVNNITSIWIYNDNPKLLSIVCGCLFNILTSNDTLQKVALNAGITNTIQLMLCKILEYFQDQEDCITYILQLLSYACDHMIDQWLSEELCSMLVTIVQISENAEISVLCLEILRQQSDNDNLKLLLAKLGTCELVYGLVEKYGNQVDDEDSRAALKLACDLIVLILTGGMNFIIIHVLVSKINNQQTIKLKHRNVNVDCKKYKADFTYCSQQILILCTLFFNLEE</sequence>
<dbReference type="InterPro" id="IPR016024">
    <property type="entry name" value="ARM-type_fold"/>
</dbReference>
<dbReference type="PANTHER" id="PTHR10957">
    <property type="entry name" value="RAP1 GTPASE-GDP DISSOCIATION STIMULATOR 1"/>
    <property type="match status" value="1"/>
</dbReference>
<keyword evidence="1" id="KW-0812">Transmembrane</keyword>
<evidence type="ECO:0000256" key="1">
    <source>
        <dbReference type="SAM" id="Phobius"/>
    </source>
</evidence>
<protein>
    <submittedName>
        <fullName evidence="2">Uncharacterized protein</fullName>
    </submittedName>
</protein>
<dbReference type="InterPro" id="IPR011989">
    <property type="entry name" value="ARM-like"/>
</dbReference>
<organism evidence="2 3">
    <name type="scientific">Popillia japonica</name>
    <name type="common">Japanese beetle</name>
    <dbReference type="NCBI Taxonomy" id="7064"/>
    <lineage>
        <taxon>Eukaryota</taxon>
        <taxon>Metazoa</taxon>
        <taxon>Ecdysozoa</taxon>
        <taxon>Arthropoda</taxon>
        <taxon>Hexapoda</taxon>
        <taxon>Insecta</taxon>
        <taxon>Pterygota</taxon>
        <taxon>Neoptera</taxon>
        <taxon>Endopterygota</taxon>
        <taxon>Coleoptera</taxon>
        <taxon>Polyphaga</taxon>
        <taxon>Scarabaeiformia</taxon>
        <taxon>Scarabaeidae</taxon>
        <taxon>Rutelinae</taxon>
        <taxon>Popillia</taxon>
    </lineage>
</organism>
<accession>A0AAW1IZY7</accession>
<reference evidence="2 3" key="1">
    <citation type="journal article" date="2024" name="BMC Genomics">
        <title>De novo assembly and annotation of Popillia japonica's genome with initial clues to its potential as an invasive pest.</title>
        <authorList>
            <person name="Cucini C."/>
            <person name="Boschi S."/>
            <person name="Funari R."/>
            <person name="Cardaioli E."/>
            <person name="Iannotti N."/>
            <person name="Marturano G."/>
            <person name="Paoli F."/>
            <person name="Bruttini M."/>
            <person name="Carapelli A."/>
            <person name="Frati F."/>
            <person name="Nardi F."/>
        </authorList>
    </citation>
    <scope>NUCLEOTIDE SEQUENCE [LARGE SCALE GENOMIC DNA]</scope>
    <source>
        <strain evidence="2">DMR45628</strain>
    </source>
</reference>
<dbReference type="SUPFAM" id="SSF48371">
    <property type="entry name" value="ARM repeat"/>
    <property type="match status" value="1"/>
</dbReference>